<reference evidence="1" key="1">
    <citation type="submission" date="2019-08" db="EMBL/GenBank/DDBJ databases">
        <authorList>
            <person name="Kucharzyk K."/>
            <person name="Murdoch R.W."/>
            <person name="Higgins S."/>
            <person name="Loffler F."/>
        </authorList>
    </citation>
    <scope>NUCLEOTIDE SEQUENCE</scope>
</reference>
<accession>A0A644ZKK5</accession>
<sequence length="65" mass="7705">MIVNDSTDEIIAGCDCMHITGKMQIDIFHRYHLRITTARRSAFNTKNRSKRWFTQSTDYILVNLR</sequence>
<evidence type="ECO:0000313" key="1">
    <source>
        <dbReference type="EMBL" id="MPM40401.1"/>
    </source>
</evidence>
<name>A0A644ZKK5_9ZZZZ</name>
<dbReference type="EMBL" id="VSSQ01008987">
    <property type="protein sequence ID" value="MPM40401.1"/>
    <property type="molecule type" value="Genomic_DNA"/>
</dbReference>
<gene>
    <name evidence="1" type="ORF">SDC9_87041</name>
</gene>
<proteinExistence type="predicted"/>
<dbReference type="AlphaFoldDB" id="A0A644ZKK5"/>
<protein>
    <submittedName>
        <fullName evidence="1">Uncharacterized protein</fullName>
    </submittedName>
</protein>
<comment type="caution">
    <text evidence="1">The sequence shown here is derived from an EMBL/GenBank/DDBJ whole genome shotgun (WGS) entry which is preliminary data.</text>
</comment>
<organism evidence="1">
    <name type="scientific">bioreactor metagenome</name>
    <dbReference type="NCBI Taxonomy" id="1076179"/>
    <lineage>
        <taxon>unclassified sequences</taxon>
        <taxon>metagenomes</taxon>
        <taxon>ecological metagenomes</taxon>
    </lineage>
</organism>